<dbReference type="Proteomes" id="UP000716004">
    <property type="component" value="Unassembled WGS sequence"/>
</dbReference>
<comment type="caution">
    <text evidence="4">The sequence shown here is derived from an EMBL/GenBank/DDBJ whole genome shotgun (WGS) entry which is preliminary data.</text>
</comment>
<organism evidence="4 5">
    <name type="scientific">Candidatus Sysuiplasma superficiale</name>
    <dbReference type="NCBI Taxonomy" id="2823368"/>
    <lineage>
        <taxon>Archaea</taxon>
        <taxon>Methanobacteriati</taxon>
        <taxon>Thermoplasmatota</taxon>
        <taxon>Thermoplasmata</taxon>
        <taxon>Candidatus Sysuiplasmatales</taxon>
        <taxon>Candidatus Sysuiplasmataceae</taxon>
        <taxon>Candidatus Sysuiplasma</taxon>
    </lineage>
</organism>
<dbReference type="AlphaFoldDB" id="A0A8J7YKR1"/>
<dbReference type="PANTHER" id="PTHR21040">
    <property type="entry name" value="BCDNA.GH04120"/>
    <property type="match status" value="1"/>
</dbReference>
<gene>
    <name evidence="4" type="ORF">J9259_05645</name>
</gene>
<dbReference type="EMBL" id="JAGVSJ010000012">
    <property type="protein sequence ID" value="MBX8631984.1"/>
    <property type="molecule type" value="Genomic_DNA"/>
</dbReference>
<reference evidence="4" key="1">
    <citation type="submission" date="2021-04" db="EMBL/GenBank/DDBJ databases">
        <title>Genomic insights into ecological role and evolution of a novel Thermoplasmata order Candidatus Sysuiplasmatales.</title>
        <authorList>
            <person name="Yuan Y."/>
        </authorList>
    </citation>
    <scope>NUCLEOTIDE SEQUENCE</scope>
    <source>
        <strain evidence="4">YP2-bin.285</strain>
    </source>
</reference>
<dbReference type="GO" id="GO:0005975">
    <property type="term" value="P:carbohydrate metabolic process"/>
    <property type="evidence" value="ECO:0007669"/>
    <property type="project" value="InterPro"/>
</dbReference>
<protein>
    <submittedName>
        <fullName evidence="4">Family 20 glycosylhydrolase</fullName>
    </submittedName>
</protein>
<dbReference type="Gene3D" id="3.20.20.80">
    <property type="entry name" value="Glycosidases"/>
    <property type="match status" value="1"/>
</dbReference>
<dbReference type="CDD" id="cd06565">
    <property type="entry name" value="GH20_GcnA-like"/>
    <property type="match status" value="1"/>
</dbReference>
<sequence length="549" mass="63015">MEGKRGERPVIVPEPASLSFDGRWLKFDGLSYGTERIFREFGIRKGRWKLRKEERGGQGVSVEEGVIRYWGKKEIAFATIIQLILQGHGYLPEVSVEERMDFEFRCFHLDIARGGVPTVDTAMGMIRWLFLLKYTHFSIYFEDLFPWRNYREIGNGRGRMKEGEFRRIFNYGRLMGIDVFPSLELLGHMEHILTLEKYSGLSELWWRGDDCLDLTNPEAKKLALGLLEDALSLSESKYVLVGGDETWSLGRGRSLDRLGQYRGPELYIEHYKSIIELVKRHGKEPILWGDMLTGMYLNPEGRMRWAEVVKSDLWNDVFIAHWDYTDGDKDHFSGKIDSIGHKDRQFACPGLSNWLTFYPDFDVALKNMENFFSAAKSSGLRGFIITAWGDGGSECLFSFLQPLLVAGSCLSEGGDWKEAWMALSGESKEILEARILLGEHSLSKRVRKIIQNPPGMLPHENGELAEWKRVRGKIARIELPEDLNFARLSLNLAIKVAEGRASENDFKEFSSKFEKLWLSERKAENLDRVVGNIWSSAGKCGLQNKLRRE</sequence>
<feature type="domain" description="Glycoside hydrolase family 20 catalytic" evidence="3">
    <location>
        <begin position="162"/>
        <end position="299"/>
    </location>
</feature>
<evidence type="ECO:0000313" key="5">
    <source>
        <dbReference type="Proteomes" id="UP000716004"/>
    </source>
</evidence>
<dbReference type="InterPro" id="IPR038901">
    <property type="entry name" value="HEXDC-like"/>
</dbReference>
<evidence type="ECO:0000313" key="4">
    <source>
        <dbReference type="EMBL" id="MBX8631984.1"/>
    </source>
</evidence>
<dbReference type="InterPro" id="IPR017853">
    <property type="entry name" value="GH"/>
</dbReference>
<dbReference type="PANTHER" id="PTHR21040:SF8">
    <property type="entry name" value="BCDNA.GH04120"/>
    <property type="match status" value="1"/>
</dbReference>
<dbReference type="InterPro" id="IPR015883">
    <property type="entry name" value="Glyco_hydro_20_cat"/>
</dbReference>
<dbReference type="Pfam" id="PF00728">
    <property type="entry name" value="Glyco_hydro_20"/>
    <property type="match status" value="1"/>
</dbReference>
<name>A0A8J7YKR1_9ARCH</name>
<evidence type="ECO:0000259" key="3">
    <source>
        <dbReference type="Pfam" id="PF00728"/>
    </source>
</evidence>
<proteinExistence type="inferred from homology"/>
<comment type="similarity">
    <text evidence="1">Belongs to the glycosyl hydrolase 20 family.</text>
</comment>
<accession>A0A8J7YKR1</accession>
<dbReference type="GO" id="GO:0004563">
    <property type="term" value="F:beta-N-acetylhexosaminidase activity"/>
    <property type="evidence" value="ECO:0007669"/>
    <property type="project" value="UniProtKB-ARBA"/>
</dbReference>
<evidence type="ECO:0000256" key="2">
    <source>
        <dbReference type="ARBA" id="ARBA00022801"/>
    </source>
</evidence>
<keyword evidence="2" id="KW-0378">Hydrolase</keyword>
<dbReference type="SUPFAM" id="SSF51445">
    <property type="entry name" value="(Trans)glycosidases"/>
    <property type="match status" value="1"/>
</dbReference>
<evidence type="ECO:0000256" key="1">
    <source>
        <dbReference type="ARBA" id="ARBA00006285"/>
    </source>
</evidence>